<dbReference type="EMBL" id="KK035246">
    <property type="protein sequence ID" value="EXM14369.1"/>
    <property type="molecule type" value="Genomic_DNA"/>
</dbReference>
<gene>
    <name evidence="3" type="ORF">FOTG_17219</name>
</gene>
<proteinExistence type="predicted"/>
<feature type="region of interest" description="Disordered" evidence="1">
    <location>
        <begin position="255"/>
        <end position="283"/>
    </location>
</feature>
<sequence length="312" mass="32879">MMPTATEYFGIGLTNNGPLTTTYTPPASCTTVTADQIFFANPDSISEGYGAPTCETASMGKCLPSGSNYDKQVAYLNEYGGQGAIDYYSPGIACPKGWTTAGTLAHGNETGSVEKSGVFTQTRSTLPGVSVTDPNMPLEQIWLNALGPSETLAYCCPSGWVAAKGGGCFSSIEPLKSATYTEVCIKYLPQSAIRSVYTVEGSKVSHYLYSAATVGPTSVIWPMSAVQTESRFEYDELAVVRRFPAVKLVYKESDLKSTGGGDESNDGKSGDDDDDKKEDDDNGASGLLSSGGLISMIAVLFSMLFGAGLVMI</sequence>
<keyword evidence="2" id="KW-0472">Membrane</keyword>
<dbReference type="Proteomes" id="UP000030701">
    <property type="component" value="Unassembled WGS sequence"/>
</dbReference>
<evidence type="ECO:0000256" key="1">
    <source>
        <dbReference type="SAM" id="MobiDB-lite"/>
    </source>
</evidence>
<keyword evidence="2" id="KW-1133">Transmembrane helix</keyword>
<reference evidence="3" key="1">
    <citation type="submission" date="2011-11" db="EMBL/GenBank/DDBJ databases">
        <title>The Genome Sequence of Fusarium oxysporum Cotton.</title>
        <authorList>
            <consortium name="The Broad Institute Genome Sequencing Platform"/>
            <person name="Ma L.-J."/>
            <person name="Gale L.R."/>
            <person name="Schwartz D.C."/>
            <person name="Zhou S."/>
            <person name="Corby-Kistler H."/>
            <person name="Young S.K."/>
            <person name="Zeng Q."/>
            <person name="Gargeya S."/>
            <person name="Fitzgerald M."/>
            <person name="Haas B."/>
            <person name="Abouelleil A."/>
            <person name="Alvarado L."/>
            <person name="Arachchi H.M."/>
            <person name="Berlin A."/>
            <person name="Brown A."/>
            <person name="Chapman S.B."/>
            <person name="Chen Z."/>
            <person name="Dunbar C."/>
            <person name="Freedman E."/>
            <person name="Gearin G."/>
            <person name="Goldberg J."/>
            <person name="Griggs A."/>
            <person name="Gujja S."/>
            <person name="Heiman D."/>
            <person name="Howarth C."/>
            <person name="Larson L."/>
            <person name="Lui A."/>
            <person name="MacDonald P.J.P."/>
            <person name="Montmayeur A."/>
            <person name="Murphy C."/>
            <person name="Neiman D."/>
            <person name="Pearson M."/>
            <person name="Priest M."/>
            <person name="Roberts A."/>
            <person name="Saif S."/>
            <person name="Shea T."/>
            <person name="Shenoy N."/>
            <person name="Sisk P."/>
            <person name="Stolte C."/>
            <person name="Sykes S."/>
            <person name="Wortman J."/>
            <person name="Nusbaum C."/>
            <person name="Birren B."/>
        </authorList>
    </citation>
    <scope>NUCLEOTIDE SEQUENCE [LARGE SCALE GENOMIC DNA]</scope>
    <source>
        <strain evidence="3">25433</strain>
    </source>
</reference>
<dbReference type="HOGENOM" id="CLU_059039_1_0_1"/>
<dbReference type="OrthoDB" id="5429716at2759"/>
<reference evidence="3" key="2">
    <citation type="submission" date="2014-03" db="EMBL/GenBank/DDBJ databases">
        <title>The Genome Annotation of Fusarium oxysporum Cotton.</title>
        <authorList>
            <consortium name="The Broad Institute Genomics Platform"/>
            <person name="Ma L.-J."/>
            <person name="Corby-Kistler H."/>
            <person name="Broz K."/>
            <person name="Gale L.R."/>
            <person name="Jonkers W."/>
            <person name="O'Donnell K."/>
            <person name="Ploetz R."/>
            <person name="Steinberg C."/>
            <person name="Schwartz D.C."/>
            <person name="VanEtten H."/>
            <person name="Zhou S."/>
            <person name="Young S.K."/>
            <person name="Zeng Q."/>
            <person name="Gargeya S."/>
            <person name="Fitzgerald M."/>
            <person name="Abouelleil A."/>
            <person name="Alvarado L."/>
            <person name="Chapman S.B."/>
            <person name="Gainer-Dewar J."/>
            <person name="Goldberg J."/>
            <person name="Griggs A."/>
            <person name="Gujja S."/>
            <person name="Hansen M."/>
            <person name="Howarth C."/>
            <person name="Imamovic A."/>
            <person name="Ireland A."/>
            <person name="Larimer J."/>
            <person name="McCowan C."/>
            <person name="Murphy C."/>
            <person name="Pearson M."/>
            <person name="Poon T.W."/>
            <person name="Priest M."/>
            <person name="Roberts A."/>
            <person name="Saif S."/>
            <person name="Shea T."/>
            <person name="Sykes S."/>
            <person name="Wortman J."/>
            <person name="Nusbaum C."/>
            <person name="Birren B."/>
        </authorList>
    </citation>
    <scope>NUCLEOTIDE SEQUENCE</scope>
    <source>
        <strain evidence="3">25433</strain>
    </source>
</reference>
<dbReference type="AlphaFoldDB" id="X0KL89"/>
<accession>X0KL89</accession>
<feature type="compositionally biased region" description="Acidic residues" evidence="1">
    <location>
        <begin position="271"/>
        <end position="282"/>
    </location>
</feature>
<evidence type="ECO:0000256" key="2">
    <source>
        <dbReference type="SAM" id="Phobius"/>
    </source>
</evidence>
<feature type="transmembrane region" description="Helical" evidence="2">
    <location>
        <begin position="287"/>
        <end position="310"/>
    </location>
</feature>
<organism evidence="3">
    <name type="scientific">Fusarium oxysporum f. sp. vasinfectum 25433</name>
    <dbReference type="NCBI Taxonomy" id="1089449"/>
    <lineage>
        <taxon>Eukaryota</taxon>
        <taxon>Fungi</taxon>
        <taxon>Dikarya</taxon>
        <taxon>Ascomycota</taxon>
        <taxon>Pezizomycotina</taxon>
        <taxon>Sordariomycetes</taxon>
        <taxon>Hypocreomycetidae</taxon>
        <taxon>Hypocreales</taxon>
        <taxon>Nectriaceae</taxon>
        <taxon>Fusarium</taxon>
        <taxon>Fusarium oxysporum species complex</taxon>
    </lineage>
</organism>
<protein>
    <submittedName>
        <fullName evidence="3">Uncharacterized protein</fullName>
    </submittedName>
</protein>
<name>X0KL89_FUSOX</name>
<keyword evidence="2" id="KW-0812">Transmembrane</keyword>
<evidence type="ECO:0000313" key="3">
    <source>
        <dbReference type="EMBL" id="EXM14369.1"/>
    </source>
</evidence>